<dbReference type="Proteomes" id="UP001344906">
    <property type="component" value="Unassembled WGS sequence"/>
</dbReference>
<comment type="caution">
    <text evidence="1">The sequence shown here is derived from an EMBL/GenBank/DDBJ whole genome shotgun (WGS) entry which is preliminary data.</text>
</comment>
<gene>
    <name evidence="1" type="ORF">KDH_48260</name>
</gene>
<evidence type="ECO:0000313" key="2">
    <source>
        <dbReference type="Proteomes" id="UP001344906"/>
    </source>
</evidence>
<name>A0ABQ6G013_9CHLR</name>
<dbReference type="EMBL" id="BSRI01000002">
    <property type="protein sequence ID" value="GLV57992.1"/>
    <property type="molecule type" value="Genomic_DNA"/>
</dbReference>
<reference evidence="1 2" key="1">
    <citation type="submission" date="2023-02" db="EMBL/GenBank/DDBJ databases">
        <title>Dictyobacter halimunensis sp. nov., a new member of the class Ktedonobacteria from forest soil in a geothermal area.</title>
        <authorList>
            <person name="Rachmania M.K."/>
            <person name="Ningsih F."/>
            <person name="Sakai Y."/>
            <person name="Yabe S."/>
            <person name="Yokota A."/>
            <person name="Sjamsuridzal W."/>
        </authorList>
    </citation>
    <scope>NUCLEOTIDE SEQUENCE [LARGE SCALE GENOMIC DNA]</scope>
    <source>
        <strain evidence="1 2">S3.2.2.5</strain>
    </source>
</reference>
<accession>A0ABQ6G013</accession>
<protein>
    <submittedName>
        <fullName evidence="1">Uncharacterized protein</fullName>
    </submittedName>
</protein>
<sequence length="193" mass="22997">MIDWEWALIDELETAKSWQEAKAVMLQQWEEDPTHIKACVRLAFLCWYTVVEQPYQWQDEYDLPDYDECLTILRRLTSYGLEHFTEDINFLWTFGYMMSLFAEYFCANYSEQAYLAWEQKGEQMLEKAHSMMPDDPMFTMILLSNIPTAKLSDQQKIYKVACRATKPLLASRFQGKGEMQRYFLSVLNRDKKV</sequence>
<proteinExistence type="predicted"/>
<keyword evidence="2" id="KW-1185">Reference proteome</keyword>
<dbReference type="RefSeq" id="WP_338254073.1">
    <property type="nucleotide sequence ID" value="NZ_BSRI01000002.1"/>
</dbReference>
<evidence type="ECO:0000313" key="1">
    <source>
        <dbReference type="EMBL" id="GLV57992.1"/>
    </source>
</evidence>
<organism evidence="1 2">
    <name type="scientific">Dictyobacter halimunensis</name>
    <dbReference type="NCBI Taxonomy" id="3026934"/>
    <lineage>
        <taxon>Bacteria</taxon>
        <taxon>Bacillati</taxon>
        <taxon>Chloroflexota</taxon>
        <taxon>Ktedonobacteria</taxon>
        <taxon>Ktedonobacterales</taxon>
        <taxon>Dictyobacteraceae</taxon>
        <taxon>Dictyobacter</taxon>
    </lineage>
</organism>